<accession>A0AA87YX59</accession>
<dbReference type="Proteomes" id="UP001187192">
    <property type="component" value="Unassembled WGS sequence"/>
</dbReference>
<dbReference type="AlphaFoldDB" id="A0AA87YX59"/>
<sequence length="111" mass="11857">MAQVRGRPRGGGGWARLVDRWRLGWSVACCARCWLVPWVGLGWSAMAALAGWLAFGGWLDCGLDWCRGWLDCWLGSGLLRLVKVGLGSGNGSAGWFVEVGLGSGNGSFAAW</sequence>
<proteinExistence type="predicted"/>
<comment type="caution">
    <text evidence="1">The sequence shown here is derived from an EMBL/GenBank/DDBJ whole genome shotgun (WGS) entry which is preliminary data.</text>
</comment>
<dbReference type="EMBL" id="BTGU01009006">
    <property type="protein sequence ID" value="GMN20585.1"/>
    <property type="molecule type" value="Genomic_DNA"/>
</dbReference>
<reference evidence="1" key="1">
    <citation type="submission" date="2023-07" db="EMBL/GenBank/DDBJ databases">
        <title>draft genome sequence of fig (Ficus carica).</title>
        <authorList>
            <person name="Takahashi T."/>
            <person name="Nishimura K."/>
        </authorList>
    </citation>
    <scope>NUCLEOTIDE SEQUENCE</scope>
</reference>
<name>A0AA87YX59_FICCA</name>
<organism evidence="1 2">
    <name type="scientific">Ficus carica</name>
    <name type="common">Common fig</name>
    <dbReference type="NCBI Taxonomy" id="3494"/>
    <lineage>
        <taxon>Eukaryota</taxon>
        <taxon>Viridiplantae</taxon>
        <taxon>Streptophyta</taxon>
        <taxon>Embryophyta</taxon>
        <taxon>Tracheophyta</taxon>
        <taxon>Spermatophyta</taxon>
        <taxon>Magnoliopsida</taxon>
        <taxon>eudicotyledons</taxon>
        <taxon>Gunneridae</taxon>
        <taxon>Pentapetalae</taxon>
        <taxon>rosids</taxon>
        <taxon>fabids</taxon>
        <taxon>Rosales</taxon>
        <taxon>Moraceae</taxon>
        <taxon>Ficeae</taxon>
        <taxon>Ficus</taxon>
    </lineage>
</organism>
<gene>
    <name evidence="1" type="ORF">TIFTF001_051040</name>
</gene>
<evidence type="ECO:0000313" key="1">
    <source>
        <dbReference type="EMBL" id="GMN20585.1"/>
    </source>
</evidence>
<protein>
    <submittedName>
        <fullName evidence="1">Uncharacterized protein</fullName>
    </submittedName>
</protein>
<evidence type="ECO:0000313" key="2">
    <source>
        <dbReference type="Proteomes" id="UP001187192"/>
    </source>
</evidence>
<keyword evidence="2" id="KW-1185">Reference proteome</keyword>